<protein>
    <submittedName>
        <fullName evidence="9">BA75_02796T0</fullName>
    </submittedName>
</protein>
<keyword evidence="7 8" id="KW-0472">Membrane</keyword>
<keyword evidence="5 8" id="KW-1133">Transmembrane helix</keyword>
<evidence type="ECO:0000313" key="10">
    <source>
        <dbReference type="Proteomes" id="UP000094565"/>
    </source>
</evidence>
<keyword evidence="3" id="KW-0378">Hydrolase</keyword>
<evidence type="ECO:0000256" key="5">
    <source>
        <dbReference type="ARBA" id="ARBA00022989"/>
    </source>
</evidence>
<keyword evidence="6" id="KW-0443">Lipid metabolism</keyword>
<gene>
    <name evidence="9" type="primary">YDR319C</name>
    <name evidence="9" type="ORF">ATY40_BA7502796</name>
</gene>
<feature type="transmembrane region" description="Helical" evidence="8">
    <location>
        <begin position="157"/>
        <end position="175"/>
    </location>
</feature>
<evidence type="ECO:0000256" key="4">
    <source>
        <dbReference type="ARBA" id="ARBA00022824"/>
    </source>
</evidence>
<evidence type="ECO:0000256" key="6">
    <source>
        <dbReference type="ARBA" id="ARBA00023098"/>
    </source>
</evidence>
<dbReference type="AlphaFoldDB" id="A0A1B2JAF5"/>
<evidence type="ECO:0000256" key="3">
    <source>
        <dbReference type="ARBA" id="ARBA00022801"/>
    </source>
</evidence>
<organism evidence="9 10">
    <name type="scientific">Komagataella pastoris</name>
    <name type="common">Yeast</name>
    <name type="synonym">Pichia pastoris</name>
    <dbReference type="NCBI Taxonomy" id="4922"/>
    <lineage>
        <taxon>Eukaryota</taxon>
        <taxon>Fungi</taxon>
        <taxon>Dikarya</taxon>
        <taxon>Ascomycota</taxon>
        <taxon>Saccharomycotina</taxon>
        <taxon>Pichiomycetes</taxon>
        <taxon>Pichiales</taxon>
        <taxon>Pichiaceae</taxon>
        <taxon>Komagataella</taxon>
    </lineage>
</organism>
<feature type="transmembrane region" description="Helical" evidence="8">
    <location>
        <begin position="220"/>
        <end position="244"/>
    </location>
</feature>
<proteinExistence type="predicted"/>
<dbReference type="InterPro" id="IPR019388">
    <property type="entry name" value="FIT"/>
</dbReference>
<keyword evidence="10" id="KW-1185">Reference proteome</keyword>
<feature type="transmembrane region" description="Helical" evidence="8">
    <location>
        <begin position="43"/>
        <end position="67"/>
    </location>
</feature>
<dbReference type="PANTHER" id="PTHR23129">
    <property type="entry name" value="ACYL-COENZYME A DIPHOSPHATASE FITM2"/>
    <property type="match status" value="1"/>
</dbReference>
<evidence type="ECO:0000256" key="2">
    <source>
        <dbReference type="ARBA" id="ARBA00022692"/>
    </source>
</evidence>
<dbReference type="GO" id="GO:0019915">
    <property type="term" value="P:lipid storage"/>
    <property type="evidence" value="ECO:0007669"/>
    <property type="project" value="InterPro"/>
</dbReference>
<reference evidence="9 10" key="1">
    <citation type="submission" date="2016-02" db="EMBL/GenBank/DDBJ databases">
        <title>Comparative genomic and transcriptomic foundation for Pichia pastoris.</title>
        <authorList>
            <person name="Love K.R."/>
            <person name="Shah K.A."/>
            <person name="Whittaker C.A."/>
            <person name="Wu J."/>
            <person name="Bartlett M.C."/>
            <person name="Ma D."/>
            <person name="Leeson R.L."/>
            <person name="Priest M."/>
            <person name="Young S.K."/>
            <person name="Love J.C."/>
        </authorList>
    </citation>
    <scope>NUCLEOTIDE SEQUENCE [LARGE SCALE GENOMIC DNA]</scope>
    <source>
        <strain evidence="9 10">ATCC 28485</strain>
    </source>
</reference>
<feature type="transmembrane region" description="Helical" evidence="8">
    <location>
        <begin position="187"/>
        <end position="208"/>
    </location>
</feature>
<dbReference type="EMBL" id="CP014585">
    <property type="protein sequence ID" value="ANZ74990.1"/>
    <property type="molecule type" value="Genomic_DNA"/>
</dbReference>
<evidence type="ECO:0000256" key="1">
    <source>
        <dbReference type="ARBA" id="ARBA00004477"/>
    </source>
</evidence>
<evidence type="ECO:0000256" key="7">
    <source>
        <dbReference type="ARBA" id="ARBA00023136"/>
    </source>
</evidence>
<evidence type="ECO:0000313" key="9">
    <source>
        <dbReference type="EMBL" id="ANZ74990.1"/>
    </source>
</evidence>
<dbReference type="OrthoDB" id="5579088at2759"/>
<feature type="transmembrane region" description="Helical" evidence="8">
    <location>
        <begin position="88"/>
        <end position="110"/>
    </location>
</feature>
<evidence type="ECO:0000256" key="8">
    <source>
        <dbReference type="SAM" id="Phobius"/>
    </source>
</evidence>
<keyword evidence="2 8" id="KW-0812">Transmembrane</keyword>
<dbReference type="PANTHER" id="PTHR23129:SF0">
    <property type="entry name" value="ACYL-COENZYME A DIPHOSPHATASE FITM2"/>
    <property type="match status" value="1"/>
</dbReference>
<accession>A0A1B2JAF5</accession>
<dbReference type="GO" id="GO:0008654">
    <property type="term" value="P:phospholipid biosynthetic process"/>
    <property type="evidence" value="ECO:0007669"/>
    <property type="project" value="TreeGrafter"/>
</dbReference>
<dbReference type="Proteomes" id="UP000094565">
    <property type="component" value="Chromosome 2"/>
</dbReference>
<name>A0A1B2JAF5_PICPA</name>
<dbReference type="GO" id="GO:0010945">
    <property type="term" value="F:coenzyme A diphosphatase activity"/>
    <property type="evidence" value="ECO:0007669"/>
    <property type="project" value="InterPro"/>
</dbReference>
<comment type="subcellular location">
    <subcellularLocation>
        <location evidence="1">Endoplasmic reticulum membrane</location>
        <topology evidence="1">Multi-pass membrane protein</topology>
    </subcellularLocation>
</comment>
<dbReference type="Pfam" id="PF10261">
    <property type="entry name" value="FIT"/>
    <property type="match status" value="2"/>
</dbReference>
<keyword evidence="4" id="KW-0256">Endoplasmic reticulum</keyword>
<sequence>MDIPKASVLLFFPLSLALGLVTRNLLLLFGVLPTEGYLLDPSNLVNGIFVGHAFEIFAALFATVSYYTFQTYKMILPVSLDDKTNQRIISGQISKVVIIIAWLIVTKVWFFGDSLFDRLQQHTGATCQYPEGLEKLIARNDNYSSCERAGGLWTGGFRASGHLFILTTVMGSLAFEWRSVFVKDSTFARWGLIPTAIVMAFWTLMFWVTSIFFHTVIEKVIGIAIALAFLSILYVSKACAYVNIN</sequence>
<dbReference type="GO" id="GO:0034389">
    <property type="term" value="P:lipid droplet organization"/>
    <property type="evidence" value="ECO:0007669"/>
    <property type="project" value="TreeGrafter"/>
</dbReference>
<dbReference type="GO" id="GO:0005789">
    <property type="term" value="C:endoplasmic reticulum membrane"/>
    <property type="evidence" value="ECO:0007669"/>
    <property type="project" value="UniProtKB-SubCell"/>
</dbReference>